<evidence type="ECO:0000256" key="6">
    <source>
        <dbReference type="ARBA" id="ARBA00022692"/>
    </source>
</evidence>
<dbReference type="GO" id="GO:0020037">
    <property type="term" value="F:heme binding"/>
    <property type="evidence" value="ECO:0007669"/>
    <property type="project" value="TreeGrafter"/>
</dbReference>
<keyword evidence="5 12" id="KW-0349">Heme</keyword>
<keyword evidence="3 12" id="KW-0813">Transport</keyword>
<evidence type="ECO:0000256" key="12">
    <source>
        <dbReference type="PIRNR" id="PIRNR006446"/>
    </source>
</evidence>
<evidence type="ECO:0000256" key="7">
    <source>
        <dbReference type="ARBA" id="ARBA00022723"/>
    </source>
</evidence>
<dbReference type="GO" id="GO:0009055">
    <property type="term" value="F:electron transfer activity"/>
    <property type="evidence" value="ECO:0007669"/>
    <property type="project" value="UniProtKB-UniRule"/>
</dbReference>
<dbReference type="RefSeq" id="WP_063493603.1">
    <property type="nucleotide sequence ID" value="NZ_JASFBO010000009.1"/>
</dbReference>
<dbReference type="GO" id="GO:0016682">
    <property type="term" value="F:oxidoreductase activity, acting on diphenols and related substances as donors, oxygen as acceptor"/>
    <property type="evidence" value="ECO:0007669"/>
    <property type="project" value="TreeGrafter"/>
</dbReference>
<protein>
    <submittedName>
        <fullName evidence="13">Cytochrome D ubiquinol oxidase, subunit 1 domain protein</fullName>
    </submittedName>
</protein>
<keyword evidence="8 12" id="KW-0249">Electron transport</keyword>
<organism evidence="13">
    <name type="scientific">Propionibacterium freudenreichii</name>
    <dbReference type="NCBI Taxonomy" id="1744"/>
    <lineage>
        <taxon>Bacteria</taxon>
        <taxon>Bacillati</taxon>
        <taxon>Actinomycetota</taxon>
        <taxon>Actinomycetes</taxon>
        <taxon>Propionibacteriales</taxon>
        <taxon>Propionibacteriaceae</taxon>
        <taxon>Propionibacterium</taxon>
    </lineage>
</organism>
<comment type="subcellular location">
    <subcellularLocation>
        <location evidence="1">Cell membrane</location>
        <topology evidence="1">Multi-pass membrane protein</topology>
    </subcellularLocation>
</comment>
<dbReference type="PANTHER" id="PTHR30365:SF15">
    <property type="entry name" value="CYTOCHROME BD UBIQUINOL OXIDASE SUBUNIT 1"/>
    <property type="match status" value="1"/>
</dbReference>
<dbReference type="GO" id="GO:0019646">
    <property type="term" value="P:aerobic electron transport chain"/>
    <property type="evidence" value="ECO:0007669"/>
    <property type="project" value="InterPro"/>
</dbReference>
<feature type="transmembrane region" description="Helical" evidence="12">
    <location>
        <begin position="53"/>
        <end position="71"/>
    </location>
</feature>
<keyword evidence="9 12" id="KW-1133">Transmembrane helix</keyword>
<feature type="transmembrane region" description="Helical" evidence="12">
    <location>
        <begin position="187"/>
        <end position="207"/>
    </location>
</feature>
<evidence type="ECO:0000256" key="9">
    <source>
        <dbReference type="ARBA" id="ARBA00022989"/>
    </source>
</evidence>
<evidence type="ECO:0000256" key="2">
    <source>
        <dbReference type="ARBA" id="ARBA00009819"/>
    </source>
</evidence>
<dbReference type="AlphaFoldDB" id="A0A2C7AUU0"/>
<dbReference type="Pfam" id="PF01654">
    <property type="entry name" value="Cyt_bd_oxida_I"/>
    <property type="match status" value="1"/>
</dbReference>
<evidence type="ECO:0000256" key="5">
    <source>
        <dbReference type="ARBA" id="ARBA00022617"/>
    </source>
</evidence>
<accession>A0A2C7AUU0</accession>
<dbReference type="GO" id="GO:0005886">
    <property type="term" value="C:plasma membrane"/>
    <property type="evidence" value="ECO:0007669"/>
    <property type="project" value="UniProtKB-SubCell"/>
</dbReference>
<evidence type="ECO:0000313" key="13">
    <source>
        <dbReference type="EMBL" id="SBN39750.1"/>
    </source>
</evidence>
<feature type="transmembrane region" description="Helical" evidence="12">
    <location>
        <begin position="91"/>
        <end position="115"/>
    </location>
</feature>
<keyword evidence="11 12" id="KW-0472">Membrane</keyword>
<sequence>MDAQVLARWQFGITTVYHYFFVPITLGITWLLAILQTLWVRSGNDQWLRLVKFFGKLFLINFAAGVVTGIVQEFQFGMNWSEYSRFVGDIFGAPLALEALIAFFLESTFVGLWIFGWNRLPKGLHLATIWLTALGTFISSIFILAANSWMQNPVGAVYNAATGRAELSDFLALITNPVFLATLPHTIGAAFMTAGALLLGVSGWWLAKKRRDAQPADSLDTSTWRKSARFSAWVLILASLVTFISGDFQGKVEAEYQPMKLAAAEGLLETQESAPFSVVAIITTEGSGQDKTYHKVFSLDVPGVLSILAKNDPNAKVQGIQDLRESYLQEGYATDNGTQNALQSQFADELKAMPVDPVPNVMVNYYSFRLMIGLGVLAFIIGIATLVQTRRDHLPKGGKFYAVLMACLPFMPLFANSFGWILTELGRQPWIVNGVLPTWTAASPGNGAGAMWLTMILYTLVYAVVAVIVLKLFIKTIKEGLPALVKVEKPTDDAPLSFAY</sequence>
<dbReference type="PANTHER" id="PTHR30365">
    <property type="entry name" value="CYTOCHROME D UBIQUINOL OXIDASE"/>
    <property type="match status" value="1"/>
</dbReference>
<feature type="transmembrane region" description="Helical" evidence="12">
    <location>
        <begin position="20"/>
        <end position="41"/>
    </location>
</feature>
<feature type="transmembrane region" description="Helical" evidence="12">
    <location>
        <begin position="450"/>
        <end position="474"/>
    </location>
</feature>
<evidence type="ECO:0000256" key="8">
    <source>
        <dbReference type="ARBA" id="ARBA00022982"/>
    </source>
</evidence>
<feature type="transmembrane region" description="Helical" evidence="12">
    <location>
        <begin position="127"/>
        <end position="146"/>
    </location>
</feature>
<dbReference type="InterPro" id="IPR002585">
    <property type="entry name" value="Cyt-d_ubiquinol_oxidase_su_1"/>
</dbReference>
<comment type="similarity">
    <text evidence="2 12">Belongs to the cytochrome ubiquinol oxidase subunit 1 family.</text>
</comment>
<reference evidence="13" key="1">
    <citation type="submission" date="2016-05" db="EMBL/GenBank/DDBJ databases">
        <authorList>
            <person name="Lavstsen T."/>
            <person name="Jespersen J.S."/>
        </authorList>
    </citation>
    <scope>NUCLEOTIDE SEQUENCE</scope>
    <source>
        <strain evidence="13">PFRJS10</strain>
    </source>
</reference>
<feature type="transmembrane region" description="Helical" evidence="12">
    <location>
        <begin position="400"/>
        <end position="422"/>
    </location>
</feature>
<feature type="transmembrane region" description="Helical" evidence="12">
    <location>
        <begin position="366"/>
        <end position="388"/>
    </location>
</feature>
<evidence type="ECO:0000256" key="11">
    <source>
        <dbReference type="ARBA" id="ARBA00023136"/>
    </source>
</evidence>
<evidence type="ECO:0000256" key="1">
    <source>
        <dbReference type="ARBA" id="ARBA00004651"/>
    </source>
</evidence>
<keyword evidence="7 12" id="KW-0479">Metal-binding</keyword>
<dbReference type="PIRSF" id="PIRSF006446">
    <property type="entry name" value="Cyt_quinol_oxidase_1"/>
    <property type="match status" value="1"/>
</dbReference>
<dbReference type="EMBL" id="LT576035">
    <property type="protein sequence ID" value="SBN39750.1"/>
    <property type="molecule type" value="Genomic_DNA"/>
</dbReference>
<proteinExistence type="inferred from homology"/>
<keyword evidence="6 12" id="KW-0812">Transmembrane</keyword>
<evidence type="ECO:0000256" key="3">
    <source>
        <dbReference type="ARBA" id="ARBA00022448"/>
    </source>
</evidence>
<evidence type="ECO:0000256" key="4">
    <source>
        <dbReference type="ARBA" id="ARBA00022475"/>
    </source>
</evidence>
<name>A0A2C7AUU0_9ACTN</name>
<keyword evidence="10 12" id="KW-0408">Iron</keyword>
<dbReference type="GO" id="GO:0046872">
    <property type="term" value="F:metal ion binding"/>
    <property type="evidence" value="ECO:0007669"/>
    <property type="project" value="UniProtKB-UniRule"/>
</dbReference>
<keyword evidence="4 12" id="KW-1003">Cell membrane</keyword>
<gene>
    <name evidence="13" type="ORF">PFR_JS10_2107</name>
</gene>
<evidence type="ECO:0000256" key="10">
    <source>
        <dbReference type="ARBA" id="ARBA00023004"/>
    </source>
</evidence>
<dbReference type="GO" id="GO:0070069">
    <property type="term" value="C:cytochrome complex"/>
    <property type="evidence" value="ECO:0007669"/>
    <property type="project" value="UniProtKB-UniRule"/>
</dbReference>
<feature type="transmembrane region" description="Helical" evidence="12">
    <location>
        <begin position="228"/>
        <end position="246"/>
    </location>
</feature>